<comment type="caution">
    <text evidence="8">The sequence shown here is derived from an EMBL/GenBank/DDBJ whole genome shotgun (WGS) entry which is preliminary data.</text>
</comment>
<feature type="transmembrane region" description="Helical" evidence="6">
    <location>
        <begin position="243"/>
        <end position="262"/>
    </location>
</feature>
<feature type="transmembrane region" description="Helical" evidence="6">
    <location>
        <begin position="107"/>
        <end position="123"/>
    </location>
</feature>
<evidence type="ECO:0000313" key="9">
    <source>
        <dbReference type="Proteomes" id="UP000694287"/>
    </source>
</evidence>
<dbReference type="Proteomes" id="UP000694287">
    <property type="component" value="Unassembled WGS sequence"/>
</dbReference>
<feature type="transmembrane region" description="Helical" evidence="6">
    <location>
        <begin position="217"/>
        <end position="236"/>
    </location>
</feature>
<dbReference type="InterPro" id="IPR007168">
    <property type="entry name" value="Phageshock_PspC_N"/>
</dbReference>
<evidence type="ECO:0000256" key="2">
    <source>
        <dbReference type="ARBA" id="ARBA00022475"/>
    </source>
</evidence>
<evidence type="ECO:0000259" key="7">
    <source>
        <dbReference type="Pfam" id="PF04024"/>
    </source>
</evidence>
<name>A0ABS6V0U3_9PSEU</name>
<reference evidence="8 9" key="1">
    <citation type="submission" date="2020-11" db="EMBL/GenBank/DDBJ databases">
        <title>Pseudonocardia abyssalis sp. nov. and Pseudonocardia oceani sp. nov., description and phylogenomic analysis of two novel actinomycetes isolated from the deep Southern Ocean.</title>
        <authorList>
            <person name="Parra J."/>
        </authorList>
    </citation>
    <scope>NUCLEOTIDE SEQUENCE [LARGE SCALE GENOMIC DNA]</scope>
    <source>
        <strain evidence="8 9">KRD-168</strain>
    </source>
</reference>
<evidence type="ECO:0000313" key="8">
    <source>
        <dbReference type="EMBL" id="MBW0138143.1"/>
    </source>
</evidence>
<evidence type="ECO:0000256" key="1">
    <source>
        <dbReference type="ARBA" id="ARBA00004162"/>
    </source>
</evidence>
<feature type="transmembrane region" description="Helical" evidence="6">
    <location>
        <begin position="187"/>
        <end position="211"/>
    </location>
</feature>
<comment type="subcellular location">
    <subcellularLocation>
        <location evidence="1">Cell membrane</location>
        <topology evidence="1">Single-pass membrane protein</topology>
    </subcellularLocation>
</comment>
<evidence type="ECO:0000256" key="6">
    <source>
        <dbReference type="SAM" id="Phobius"/>
    </source>
</evidence>
<protein>
    <submittedName>
        <fullName evidence="8">PspC domain-containing protein</fullName>
    </submittedName>
</protein>
<accession>A0ABS6V0U3</accession>
<keyword evidence="2" id="KW-1003">Cell membrane</keyword>
<keyword evidence="9" id="KW-1185">Reference proteome</keyword>
<dbReference type="RefSeq" id="WP_218616458.1">
    <property type="nucleotide sequence ID" value="NZ_JADQDK010000001.1"/>
</dbReference>
<dbReference type="InterPro" id="IPR052027">
    <property type="entry name" value="PspC"/>
</dbReference>
<feature type="transmembrane region" description="Helical" evidence="6">
    <location>
        <begin position="84"/>
        <end position="101"/>
    </location>
</feature>
<keyword evidence="4 6" id="KW-1133">Transmembrane helix</keyword>
<dbReference type="PANTHER" id="PTHR33885:SF3">
    <property type="entry name" value="PHAGE SHOCK PROTEIN C"/>
    <property type="match status" value="1"/>
</dbReference>
<feature type="transmembrane region" description="Helical" evidence="6">
    <location>
        <begin position="43"/>
        <end position="63"/>
    </location>
</feature>
<dbReference type="PANTHER" id="PTHR33885">
    <property type="entry name" value="PHAGE SHOCK PROTEIN C"/>
    <property type="match status" value="1"/>
</dbReference>
<gene>
    <name evidence="8" type="ORF">I4I81_28335</name>
</gene>
<organism evidence="8 9">
    <name type="scientific">Pseudonocardia abyssalis</name>
    <dbReference type="NCBI Taxonomy" id="2792008"/>
    <lineage>
        <taxon>Bacteria</taxon>
        <taxon>Bacillati</taxon>
        <taxon>Actinomycetota</taxon>
        <taxon>Actinomycetes</taxon>
        <taxon>Pseudonocardiales</taxon>
        <taxon>Pseudonocardiaceae</taxon>
        <taxon>Pseudonocardia</taxon>
    </lineage>
</organism>
<keyword evidence="3 6" id="KW-0812">Transmembrane</keyword>
<dbReference type="EMBL" id="JADQDK010000001">
    <property type="protein sequence ID" value="MBW0138143.1"/>
    <property type="molecule type" value="Genomic_DNA"/>
</dbReference>
<feature type="domain" description="Phage shock protein PspC N-terminal" evidence="7">
    <location>
        <begin position="17"/>
        <end position="71"/>
    </location>
</feature>
<evidence type="ECO:0000256" key="4">
    <source>
        <dbReference type="ARBA" id="ARBA00022989"/>
    </source>
</evidence>
<keyword evidence="5 6" id="KW-0472">Membrane</keyword>
<evidence type="ECO:0000256" key="5">
    <source>
        <dbReference type="ARBA" id="ARBA00023136"/>
    </source>
</evidence>
<evidence type="ECO:0000256" key="3">
    <source>
        <dbReference type="ARBA" id="ARBA00022692"/>
    </source>
</evidence>
<dbReference type="Pfam" id="PF04024">
    <property type="entry name" value="PspC"/>
    <property type="match status" value="1"/>
</dbReference>
<proteinExistence type="predicted"/>
<sequence length="387" mass="39259">MDGTELRTSLRDMWDTRPARPREGRHVAGVAAGIAHRYDVDPVLIRVAFVVAAFSGVGVLLYVAGWIALPDGTDVPTTRNRPRGVALVGLAILGAIAFGSLFDDNGYGILPLVVAFGLLFLLHRSRGGRTAVAPAAAAPVDEPGTVSLVKGTPPAWDPLGAAPFAWDLPEPGGPPPVPARRRPPVTAVTLGVALLAGGATALLMLALGVLSFSNAPVLFGVVLAVLGLGLLVGSFLRAGRGLVPVAVLVGLLTWGSLAASSFEWPEGGVGDLTLRPATAAQLQPLYSHGAGDIDLDLTVLDLSAPGAPLVTEVELGVGDVTITVPPDADLTFTGSTGVGAVRAGDERRDGIDGSLTVTDLGADGVAGGRPLQITVNAGAGDVEVLRG</sequence>